<sequence>MSDAGGGEEYKREESVALLVIVSLAALSLLSLIAAFAYYCYITRKVSRRLHSLQPPKRSGSPPTPPPRAPLPPPQQQQQGKESPSSNSASDGAGAAAGGMAVVVAVERGVQVFSYRQLHAATGGFGRAHMVGQGSFGAVYRGVLPDGRKVAVKLMDRPGKQGEEEFEMEVELLSRLRSPYLLSLIGHCSEGGQRLLVYEFMANGGLQEHLYPSRGSCGGISKLDWDTRMRIALEAAKGLEYLHERVNPPVIHRDFKSSNILLDKDFHARVSDFGLAKLGSDRAGGHVSTRVLGTQGYVAPEYALTGHLTTKSDVYSYGVVLLELLTGRVPVDMKRPPGEGVLVNWALSMLTDREKVVRILDPALEGQYSLKDAVQVAAIAAMCVQPEADYRPLVADVVQSLVPLVKNRSAQKACNPNVQASKPLD</sequence>
<dbReference type="Proteomes" id="UP000275267">
    <property type="component" value="Unassembled WGS sequence"/>
</dbReference>
<dbReference type="InterPro" id="IPR011009">
    <property type="entry name" value="Kinase-like_dom_sf"/>
</dbReference>
<reference evidence="12" key="1">
    <citation type="journal article" date="2019" name="Nat. Commun.">
        <title>The genome of broomcorn millet.</title>
        <authorList>
            <person name="Zou C."/>
            <person name="Miki D."/>
            <person name="Li D."/>
            <person name="Tang Q."/>
            <person name="Xiao L."/>
            <person name="Rajput S."/>
            <person name="Deng P."/>
            <person name="Jia W."/>
            <person name="Huang R."/>
            <person name="Zhang M."/>
            <person name="Sun Y."/>
            <person name="Hu J."/>
            <person name="Fu X."/>
            <person name="Schnable P.S."/>
            <person name="Li F."/>
            <person name="Zhang H."/>
            <person name="Feng B."/>
            <person name="Zhu X."/>
            <person name="Liu R."/>
            <person name="Schnable J.C."/>
            <person name="Zhu J.-K."/>
            <person name="Zhang H."/>
        </authorList>
    </citation>
    <scope>NUCLEOTIDE SEQUENCE [LARGE SCALE GENOMIC DNA]</scope>
</reference>
<evidence type="ECO:0000259" key="10">
    <source>
        <dbReference type="PROSITE" id="PS50011"/>
    </source>
</evidence>
<dbReference type="PANTHER" id="PTHR47989:SF15">
    <property type="entry name" value="SERINE_THREONINE-PROTEIN KINASE PBL7 ISOFORM X1-RELATED"/>
    <property type="match status" value="1"/>
</dbReference>
<evidence type="ECO:0000256" key="7">
    <source>
        <dbReference type="RuleBase" id="RU000304"/>
    </source>
</evidence>
<keyword evidence="2" id="KW-0808">Transferase</keyword>
<evidence type="ECO:0000256" key="1">
    <source>
        <dbReference type="ARBA" id="ARBA00022527"/>
    </source>
</evidence>
<comment type="similarity">
    <text evidence="7">Belongs to the protein kinase superfamily.</text>
</comment>
<evidence type="ECO:0000313" key="11">
    <source>
        <dbReference type="EMBL" id="RLN29315.1"/>
    </source>
</evidence>
<dbReference type="EMBL" id="PQIB02000003">
    <property type="protein sequence ID" value="RLN29315.1"/>
    <property type="molecule type" value="Genomic_DNA"/>
</dbReference>
<dbReference type="InterPro" id="IPR000719">
    <property type="entry name" value="Prot_kinase_dom"/>
</dbReference>
<feature type="domain" description="Protein kinase" evidence="10">
    <location>
        <begin position="125"/>
        <end position="405"/>
    </location>
</feature>
<protein>
    <submittedName>
        <fullName evidence="11">Serine/threonine-protein kinase NAK</fullName>
    </submittedName>
</protein>
<gene>
    <name evidence="11" type="ORF">C2845_PM05G09430</name>
</gene>
<feature type="compositionally biased region" description="Low complexity" evidence="8">
    <location>
        <begin position="76"/>
        <end position="94"/>
    </location>
</feature>
<dbReference type="InterPro" id="IPR001245">
    <property type="entry name" value="Ser-Thr/Tyr_kinase_cat_dom"/>
</dbReference>
<keyword evidence="4 11" id="KW-0418">Kinase</keyword>
<evidence type="ECO:0000256" key="8">
    <source>
        <dbReference type="SAM" id="MobiDB-lite"/>
    </source>
</evidence>
<comment type="caution">
    <text evidence="11">The sequence shown here is derived from an EMBL/GenBank/DDBJ whole genome shotgun (WGS) entry which is preliminary data.</text>
</comment>
<organism evidence="11 12">
    <name type="scientific">Panicum miliaceum</name>
    <name type="common">Proso millet</name>
    <name type="synonym">Broomcorn millet</name>
    <dbReference type="NCBI Taxonomy" id="4540"/>
    <lineage>
        <taxon>Eukaryota</taxon>
        <taxon>Viridiplantae</taxon>
        <taxon>Streptophyta</taxon>
        <taxon>Embryophyta</taxon>
        <taxon>Tracheophyta</taxon>
        <taxon>Spermatophyta</taxon>
        <taxon>Magnoliopsida</taxon>
        <taxon>Liliopsida</taxon>
        <taxon>Poales</taxon>
        <taxon>Poaceae</taxon>
        <taxon>PACMAD clade</taxon>
        <taxon>Panicoideae</taxon>
        <taxon>Panicodae</taxon>
        <taxon>Paniceae</taxon>
        <taxon>Panicinae</taxon>
        <taxon>Panicum</taxon>
        <taxon>Panicum sect. Panicum</taxon>
    </lineage>
</organism>
<evidence type="ECO:0000256" key="4">
    <source>
        <dbReference type="ARBA" id="ARBA00022777"/>
    </source>
</evidence>
<proteinExistence type="inferred from homology"/>
<feature type="compositionally biased region" description="Pro residues" evidence="8">
    <location>
        <begin position="62"/>
        <end position="75"/>
    </location>
</feature>
<evidence type="ECO:0000256" key="2">
    <source>
        <dbReference type="ARBA" id="ARBA00022679"/>
    </source>
</evidence>
<dbReference type="FunFam" id="1.10.510.10:FF:000051">
    <property type="entry name" value="Receptor-like serine/threonine-protein kinase ALE2"/>
    <property type="match status" value="1"/>
</dbReference>
<accession>A0A3L6T0J9</accession>
<dbReference type="GO" id="GO:0005524">
    <property type="term" value="F:ATP binding"/>
    <property type="evidence" value="ECO:0007669"/>
    <property type="project" value="UniProtKB-UniRule"/>
</dbReference>
<dbReference type="OrthoDB" id="4062651at2759"/>
<dbReference type="SUPFAM" id="SSF56112">
    <property type="entry name" value="Protein kinase-like (PK-like)"/>
    <property type="match status" value="1"/>
</dbReference>
<dbReference type="PANTHER" id="PTHR47989">
    <property type="entry name" value="OS01G0750732 PROTEIN"/>
    <property type="match status" value="1"/>
</dbReference>
<keyword evidence="12" id="KW-1185">Reference proteome</keyword>
<keyword evidence="3 6" id="KW-0547">Nucleotide-binding</keyword>
<evidence type="ECO:0000256" key="6">
    <source>
        <dbReference type="PROSITE-ProRule" id="PRU10141"/>
    </source>
</evidence>
<keyword evidence="1 7" id="KW-0723">Serine/threonine-protein kinase</keyword>
<name>A0A3L6T0J9_PANMI</name>
<dbReference type="InterPro" id="IPR017441">
    <property type="entry name" value="Protein_kinase_ATP_BS"/>
</dbReference>
<evidence type="ECO:0000256" key="9">
    <source>
        <dbReference type="SAM" id="Phobius"/>
    </source>
</evidence>
<keyword evidence="9" id="KW-0812">Transmembrane</keyword>
<dbReference type="PROSITE" id="PS50011">
    <property type="entry name" value="PROTEIN_KINASE_DOM"/>
    <property type="match status" value="1"/>
</dbReference>
<evidence type="ECO:0000313" key="12">
    <source>
        <dbReference type="Proteomes" id="UP000275267"/>
    </source>
</evidence>
<dbReference type="Pfam" id="PF07714">
    <property type="entry name" value="PK_Tyr_Ser-Thr"/>
    <property type="match status" value="1"/>
</dbReference>
<keyword evidence="9" id="KW-0472">Membrane</keyword>
<dbReference type="Gene3D" id="1.10.510.10">
    <property type="entry name" value="Transferase(Phosphotransferase) domain 1"/>
    <property type="match status" value="1"/>
</dbReference>
<keyword evidence="9" id="KW-1133">Transmembrane helix</keyword>
<dbReference type="STRING" id="4540.A0A3L6T0J9"/>
<dbReference type="FunFam" id="3.30.200.20:FF:000376">
    <property type="entry name" value="Serine/threonine-protein kinase PBS1"/>
    <property type="match status" value="1"/>
</dbReference>
<evidence type="ECO:0000256" key="5">
    <source>
        <dbReference type="ARBA" id="ARBA00022840"/>
    </source>
</evidence>
<dbReference type="PROSITE" id="PS00107">
    <property type="entry name" value="PROTEIN_KINASE_ATP"/>
    <property type="match status" value="1"/>
</dbReference>
<dbReference type="PROSITE" id="PS00108">
    <property type="entry name" value="PROTEIN_KINASE_ST"/>
    <property type="match status" value="1"/>
</dbReference>
<evidence type="ECO:0000256" key="3">
    <source>
        <dbReference type="ARBA" id="ARBA00022741"/>
    </source>
</evidence>
<feature type="transmembrane region" description="Helical" evidence="9">
    <location>
        <begin position="16"/>
        <end position="41"/>
    </location>
</feature>
<dbReference type="AlphaFoldDB" id="A0A3L6T0J9"/>
<feature type="binding site" evidence="6">
    <location>
        <position position="160"/>
    </location>
    <ligand>
        <name>ATP</name>
        <dbReference type="ChEBI" id="CHEBI:30616"/>
    </ligand>
</feature>
<dbReference type="Gene3D" id="3.30.200.20">
    <property type="entry name" value="Phosphorylase Kinase, domain 1"/>
    <property type="match status" value="1"/>
</dbReference>
<keyword evidence="5 6" id="KW-0067">ATP-binding</keyword>
<dbReference type="InterPro" id="IPR008271">
    <property type="entry name" value="Ser/Thr_kinase_AS"/>
</dbReference>
<feature type="region of interest" description="Disordered" evidence="8">
    <location>
        <begin position="52"/>
        <end position="94"/>
    </location>
</feature>
<dbReference type="GO" id="GO:0004674">
    <property type="term" value="F:protein serine/threonine kinase activity"/>
    <property type="evidence" value="ECO:0007669"/>
    <property type="project" value="UniProtKB-KW"/>
</dbReference>